<feature type="non-terminal residue" evidence="1">
    <location>
        <position position="1"/>
    </location>
</feature>
<proteinExistence type="predicted"/>
<reference evidence="1" key="1">
    <citation type="submission" date="2015-07" db="EMBL/GenBank/DDBJ databases">
        <title>Transcriptome Assembly of Anthurium amnicola.</title>
        <authorList>
            <person name="Suzuki J."/>
        </authorList>
    </citation>
    <scope>NUCLEOTIDE SEQUENCE</scope>
</reference>
<dbReference type="AlphaFoldDB" id="A0A1D1XSS0"/>
<accession>A0A1D1XSS0</accession>
<protein>
    <submittedName>
        <fullName evidence="1">Ataxin-2-like protein</fullName>
    </submittedName>
</protein>
<feature type="non-terminal residue" evidence="1">
    <location>
        <position position="101"/>
    </location>
</feature>
<sequence>DDPGDRSAMAILGLHWNSSSPFRVHNIGTRPYTILGLIHIWRKFVVDLQPEISNWLDESKKLKLNEEIRNARKDWDASFYEVAATLMENRSTQHEQELGLT</sequence>
<dbReference type="EMBL" id="GDJX01022495">
    <property type="protein sequence ID" value="JAT45441.1"/>
    <property type="molecule type" value="Transcribed_RNA"/>
</dbReference>
<gene>
    <name evidence="1" type="primary">Atxn2l_0</name>
    <name evidence="1" type="ORF">g.135933</name>
</gene>
<organism evidence="1">
    <name type="scientific">Anthurium amnicola</name>
    <dbReference type="NCBI Taxonomy" id="1678845"/>
    <lineage>
        <taxon>Eukaryota</taxon>
        <taxon>Viridiplantae</taxon>
        <taxon>Streptophyta</taxon>
        <taxon>Embryophyta</taxon>
        <taxon>Tracheophyta</taxon>
        <taxon>Spermatophyta</taxon>
        <taxon>Magnoliopsida</taxon>
        <taxon>Liliopsida</taxon>
        <taxon>Araceae</taxon>
        <taxon>Pothoideae</taxon>
        <taxon>Potheae</taxon>
        <taxon>Anthurium</taxon>
    </lineage>
</organism>
<name>A0A1D1XSS0_9ARAE</name>
<evidence type="ECO:0000313" key="1">
    <source>
        <dbReference type="EMBL" id="JAT45441.1"/>
    </source>
</evidence>